<keyword evidence="3 13" id="KW-0004">4Fe-4S</keyword>
<dbReference type="GO" id="GO:0070284">
    <property type="term" value="F:phosphomethylpyrimidine synthase activity"/>
    <property type="evidence" value="ECO:0007669"/>
    <property type="project" value="UniProtKB-EC"/>
</dbReference>
<evidence type="ECO:0000256" key="12">
    <source>
        <dbReference type="ARBA" id="ARBA00061546"/>
    </source>
</evidence>
<feature type="binding site" evidence="13">
    <location>
        <position position="456"/>
    </location>
    <ligand>
        <name>Zn(2+)</name>
        <dbReference type="ChEBI" id="CHEBI:29105"/>
    </ligand>
</feature>
<dbReference type="EMBL" id="FOXF01000011">
    <property type="protein sequence ID" value="SFP26357.1"/>
    <property type="molecule type" value="Genomic_DNA"/>
</dbReference>
<dbReference type="GO" id="GO:0009228">
    <property type="term" value="P:thiamine biosynthetic process"/>
    <property type="evidence" value="ECO:0007669"/>
    <property type="project" value="UniProtKB-UniRule"/>
</dbReference>
<dbReference type="Proteomes" id="UP000243745">
    <property type="component" value="Unassembled WGS sequence"/>
</dbReference>
<feature type="binding site" evidence="13">
    <location>
        <position position="288"/>
    </location>
    <ligand>
        <name>substrate</name>
    </ligand>
</feature>
<evidence type="ECO:0000256" key="6">
    <source>
        <dbReference type="ARBA" id="ARBA00022833"/>
    </source>
</evidence>
<feature type="binding site" evidence="13">
    <location>
        <position position="252"/>
    </location>
    <ligand>
        <name>substrate</name>
    </ligand>
</feature>
<feature type="binding site" evidence="13">
    <location>
        <position position="539"/>
    </location>
    <ligand>
        <name>[4Fe-4S] cluster</name>
        <dbReference type="ChEBI" id="CHEBI:49883"/>
        <note>4Fe-4S-S-AdoMet</note>
    </ligand>
</feature>
<dbReference type="EC" id="4.1.99.17" evidence="13"/>
<dbReference type="FunFam" id="3.20.20.540:FF:000001">
    <property type="entry name" value="Phosphomethylpyrimidine synthase"/>
    <property type="match status" value="1"/>
</dbReference>
<gene>
    <name evidence="13" type="primary">thiC</name>
    <name evidence="15" type="ORF">SAMN02910344_00905</name>
</gene>
<comment type="function">
    <text evidence="1 13">Catalyzes the synthesis of the hydroxymethylpyrimidine phosphate (HMP-P) moiety of thiamine from aminoimidazole ribotide (AIR) in a radical S-adenosyl-L-methionine (SAM)-dependent reaction.</text>
</comment>
<dbReference type="InterPro" id="IPR037509">
    <property type="entry name" value="ThiC"/>
</dbReference>
<organism evidence="15 16">
    <name type="scientific">Ruminobacter amylophilus</name>
    <dbReference type="NCBI Taxonomy" id="867"/>
    <lineage>
        <taxon>Bacteria</taxon>
        <taxon>Pseudomonadati</taxon>
        <taxon>Pseudomonadota</taxon>
        <taxon>Gammaproteobacteria</taxon>
        <taxon>Aeromonadales</taxon>
        <taxon>Succinivibrionaceae</taxon>
        <taxon>Ruminobacter</taxon>
    </lineage>
</organism>
<comment type="cofactor">
    <cofactor evidence="13">
        <name>[4Fe-4S] cluster</name>
        <dbReference type="ChEBI" id="CHEBI:49883"/>
    </cofactor>
    <text evidence="13">Binds 1 [4Fe-4S] cluster per subunit. The cluster is coordinated with 3 cysteines and an exchangeable S-adenosyl-L-methionine.</text>
</comment>
<dbReference type="Pfam" id="PF13667">
    <property type="entry name" value="ThiC-associated"/>
    <property type="match status" value="1"/>
</dbReference>
<keyword evidence="16" id="KW-1185">Reference proteome</keyword>
<dbReference type="Gene3D" id="3.20.20.540">
    <property type="entry name" value="Radical SAM ThiC family, central domain"/>
    <property type="match status" value="1"/>
</dbReference>
<dbReference type="SFLD" id="SFLDS00113">
    <property type="entry name" value="Radical_SAM_Phosphomethylpyrim"/>
    <property type="match status" value="1"/>
</dbReference>
<dbReference type="NCBIfam" id="NF009895">
    <property type="entry name" value="PRK13352.1"/>
    <property type="match status" value="1"/>
</dbReference>
<dbReference type="Gene3D" id="6.10.250.620">
    <property type="match status" value="1"/>
</dbReference>
<dbReference type="PANTHER" id="PTHR30557">
    <property type="entry name" value="THIAMINE BIOSYNTHESIS PROTEIN THIC"/>
    <property type="match status" value="1"/>
</dbReference>
<dbReference type="NCBIfam" id="TIGR00190">
    <property type="entry name" value="thiC"/>
    <property type="match status" value="1"/>
</dbReference>
<evidence type="ECO:0000259" key="14">
    <source>
        <dbReference type="Pfam" id="PF13667"/>
    </source>
</evidence>
<protein>
    <recommendedName>
        <fullName evidence="13">Phosphomethylpyrimidine synthase</fullName>
        <ecNumber evidence="13">4.1.99.17</ecNumber>
    </recommendedName>
    <alternativeName>
        <fullName evidence="13">Hydroxymethylpyrimidine phosphate synthase</fullName>
        <shortName evidence="13">HMP-P synthase</shortName>
        <shortName evidence="13">HMP-phosphate synthase</shortName>
        <shortName evidence="13">HMPP synthase</shortName>
    </alternativeName>
    <alternativeName>
        <fullName evidence="13">Thiamine biosynthesis protein ThiC</fullName>
    </alternativeName>
</protein>
<evidence type="ECO:0000256" key="13">
    <source>
        <dbReference type="HAMAP-Rule" id="MF_00089"/>
    </source>
</evidence>
<accession>A0A662ZHV2</accession>
<proteinExistence type="inferred from homology"/>
<feature type="domain" description="ThiC-associated" evidence="14">
    <location>
        <begin position="31"/>
        <end position="97"/>
    </location>
</feature>
<dbReference type="SFLD" id="SFLDG01114">
    <property type="entry name" value="phosphomethylpyrimidine_syntha"/>
    <property type="match status" value="1"/>
</dbReference>
<dbReference type="PANTHER" id="PTHR30557:SF1">
    <property type="entry name" value="PHOSPHOMETHYLPYRIMIDINE SYNTHASE, CHLOROPLASTIC"/>
    <property type="match status" value="1"/>
</dbReference>
<feature type="binding site" evidence="13">
    <location>
        <position position="392"/>
    </location>
    <ligand>
        <name>Zn(2+)</name>
        <dbReference type="ChEBI" id="CHEBI:29105"/>
    </ligand>
</feature>
<keyword evidence="5 13" id="KW-0479">Metal-binding</keyword>
<feature type="binding site" evidence="13">
    <location>
        <begin position="308"/>
        <end position="310"/>
    </location>
    <ligand>
        <name>substrate</name>
    </ligand>
</feature>
<comment type="subunit">
    <text evidence="13">Homodimer.</text>
</comment>
<evidence type="ECO:0000256" key="8">
    <source>
        <dbReference type="ARBA" id="ARBA00023004"/>
    </source>
</evidence>
<dbReference type="UniPathway" id="UPA00060"/>
<dbReference type="HAMAP" id="MF_00089">
    <property type="entry name" value="ThiC"/>
    <property type="match status" value="1"/>
</dbReference>
<keyword evidence="8 13" id="KW-0408">Iron</keyword>
<evidence type="ECO:0000256" key="11">
    <source>
        <dbReference type="ARBA" id="ARBA00050218"/>
    </source>
</evidence>
<feature type="binding site" evidence="13">
    <location>
        <position position="544"/>
    </location>
    <ligand>
        <name>[4Fe-4S] cluster</name>
        <dbReference type="ChEBI" id="CHEBI:49883"/>
        <note>4Fe-4S-S-AdoMet</note>
    </ligand>
</feature>
<feature type="binding site" evidence="13">
    <location>
        <position position="223"/>
    </location>
    <ligand>
        <name>substrate</name>
    </ligand>
</feature>
<evidence type="ECO:0000256" key="9">
    <source>
        <dbReference type="ARBA" id="ARBA00023014"/>
    </source>
</evidence>
<dbReference type="Pfam" id="PF01964">
    <property type="entry name" value="ThiC_Rad_SAM"/>
    <property type="match status" value="1"/>
</dbReference>
<keyword evidence="9 13" id="KW-0411">Iron-sulfur</keyword>
<reference evidence="15 16" key="1">
    <citation type="submission" date="2016-10" db="EMBL/GenBank/DDBJ databases">
        <authorList>
            <person name="Varghese N."/>
            <person name="Submissions S."/>
        </authorList>
    </citation>
    <scope>NUCLEOTIDE SEQUENCE [LARGE SCALE GENOMIC DNA]</scope>
    <source>
        <strain evidence="15 16">DSM 1361</strain>
    </source>
</reference>
<name>A0A662ZHV2_9GAMM</name>
<keyword evidence="4 13" id="KW-0949">S-adenosyl-L-methionine</keyword>
<dbReference type="GO" id="GO:0009229">
    <property type="term" value="P:thiamine diphosphate biosynthetic process"/>
    <property type="evidence" value="ECO:0007669"/>
    <property type="project" value="UniProtKB-UniRule"/>
</dbReference>
<dbReference type="InterPro" id="IPR025747">
    <property type="entry name" value="ThiC-associated_dom"/>
</dbReference>
<feature type="binding site" evidence="13">
    <location>
        <position position="536"/>
    </location>
    <ligand>
        <name>[4Fe-4S] cluster</name>
        <dbReference type="ChEBI" id="CHEBI:49883"/>
        <note>4Fe-4S-S-AdoMet</note>
    </ligand>
</feature>
<feature type="binding site" evidence="13">
    <location>
        <position position="388"/>
    </location>
    <ligand>
        <name>substrate</name>
    </ligand>
</feature>
<keyword evidence="6 13" id="KW-0862">Zinc</keyword>
<feature type="binding site" evidence="13">
    <location>
        <position position="415"/>
    </location>
    <ligand>
        <name>substrate</name>
    </ligand>
</feature>
<evidence type="ECO:0000256" key="1">
    <source>
        <dbReference type="ARBA" id="ARBA00003175"/>
    </source>
</evidence>
<dbReference type="InterPro" id="IPR002817">
    <property type="entry name" value="ThiC/BzaA/B"/>
</dbReference>
<dbReference type="GO" id="GO:0051539">
    <property type="term" value="F:4 iron, 4 sulfur cluster binding"/>
    <property type="evidence" value="ECO:0007669"/>
    <property type="project" value="UniProtKB-KW"/>
</dbReference>
<dbReference type="GO" id="GO:0008270">
    <property type="term" value="F:zinc ion binding"/>
    <property type="evidence" value="ECO:0007669"/>
    <property type="project" value="UniProtKB-UniRule"/>
</dbReference>
<sequence>MSETSPSLKEIFSEREKASQERLKTLRGYAYPRSARRYIPVPGTDYSVPSRTVSLTNGESVDLYDTAGIYGDTSAVIDVTKGAPLVRESWLKKRDDLRIVEGASEKCGISSAKITRESEGCMTQLALARKGIITDEMRYIAARENIGAKSDFFTPEMVREEVAAGRAVIPANVNHPEVEPMIIGRRFKVKINSNIGNSAITSSIAEEVEKMVFSTIYGADTVMDLSTGRYIHETREQIIRNSPVPIGTVPLYQALEKVNGIAENLTFEVFRETLIEQALQGVDYYTIHAGLLREFIPMASRRLTGVVSRGGSIMAKWCMFHKKQNFLYERFDEICDICAKYDIAISLGDGLRPGSIHDANDEAQISELKVLGELAQRAWAKNVQVLIEGPGHVPMNRIKENMELELEYCHEAPFYTLGPVVTDVAPGYDHFTSGIGAAMIGWFGTSMLCYVTPKEHLGLPKKDDVREGLMAYRIAAHAADLAKGHPGSTAWDYAMSKARFEFRWDDQFALSINPELAKRFHDEDLPQDCHKASEFCSMCGPKFCSMRISKEIKELAGK</sequence>
<evidence type="ECO:0000256" key="10">
    <source>
        <dbReference type="ARBA" id="ARBA00023239"/>
    </source>
</evidence>
<evidence type="ECO:0000256" key="2">
    <source>
        <dbReference type="ARBA" id="ARBA00004948"/>
    </source>
</evidence>
<dbReference type="GO" id="GO:0005829">
    <property type="term" value="C:cytosol"/>
    <property type="evidence" value="ECO:0007669"/>
    <property type="project" value="TreeGrafter"/>
</dbReference>
<dbReference type="SFLD" id="SFLDF00407">
    <property type="entry name" value="phosphomethylpyrimidine_syntha"/>
    <property type="match status" value="1"/>
</dbReference>
<dbReference type="OrthoDB" id="9805897at2"/>
<keyword evidence="7 13" id="KW-0784">Thiamine biosynthesis</keyword>
<evidence type="ECO:0000256" key="4">
    <source>
        <dbReference type="ARBA" id="ARBA00022691"/>
    </source>
</evidence>
<keyword evidence="10 13" id="KW-0456">Lyase</keyword>
<feature type="binding site" evidence="13">
    <location>
        <begin position="349"/>
        <end position="352"/>
    </location>
    <ligand>
        <name>substrate</name>
    </ligand>
</feature>
<dbReference type="NCBIfam" id="NF006763">
    <property type="entry name" value="PRK09284.1"/>
    <property type="match status" value="1"/>
</dbReference>
<evidence type="ECO:0000256" key="7">
    <source>
        <dbReference type="ARBA" id="ARBA00022977"/>
    </source>
</evidence>
<comment type="pathway">
    <text evidence="2 13">Cofactor biosynthesis; thiamine diphosphate biosynthesis.</text>
</comment>
<dbReference type="AlphaFoldDB" id="A0A662ZHV2"/>
<evidence type="ECO:0000313" key="16">
    <source>
        <dbReference type="Proteomes" id="UP000243745"/>
    </source>
</evidence>
<evidence type="ECO:0000256" key="3">
    <source>
        <dbReference type="ARBA" id="ARBA00022485"/>
    </source>
</evidence>
<comment type="similarity">
    <text evidence="12 13">Belongs to the ThiC family.</text>
</comment>
<comment type="catalytic activity">
    <reaction evidence="11 13">
        <text>5-amino-1-(5-phospho-beta-D-ribosyl)imidazole + S-adenosyl-L-methionine = 4-amino-2-methyl-5-(phosphooxymethyl)pyrimidine + CO + 5'-deoxyadenosine + formate + L-methionine + 3 H(+)</text>
        <dbReference type="Rhea" id="RHEA:24840"/>
        <dbReference type="ChEBI" id="CHEBI:15378"/>
        <dbReference type="ChEBI" id="CHEBI:15740"/>
        <dbReference type="ChEBI" id="CHEBI:17245"/>
        <dbReference type="ChEBI" id="CHEBI:17319"/>
        <dbReference type="ChEBI" id="CHEBI:57844"/>
        <dbReference type="ChEBI" id="CHEBI:58354"/>
        <dbReference type="ChEBI" id="CHEBI:59789"/>
        <dbReference type="ChEBI" id="CHEBI:137981"/>
        <dbReference type="EC" id="4.1.99.17"/>
    </reaction>
</comment>
<feature type="binding site" evidence="13">
    <location>
        <position position="194"/>
    </location>
    <ligand>
        <name>substrate</name>
    </ligand>
</feature>
<evidence type="ECO:0000256" key="5">
    <source>
        <dbReference type="ARBA" id="ARBA00022723"/>
    </source>
</evidence>
<evidence type="ECO:0000313" key="15">
    <source>
        <dbReference type="EMBL" id="SFP26357.1"/>
    </source>
</evidence>
<dbReference type="InterPro" id="IPR038521">
    <property type="entry name" value="ThiC/Bza_core_dom"/>
</dbReference>
<dbReference type="RefSeq" id="WP_093141329.1">
    <property type="nucleotide sequence ID" value="NZ_FOXF01000011.1"/>
</dbReference>